<feature type="region of interest" description="Disordered" evidence="1">
    <location>
        <begin position="80"/>
        <end position="156"/>
    </location>
</feature>
<feature type="compositionally biased region" description="Basic and acidic residues" evidence="1">
    <location>
        <begin position="1"/>
        <end position="10"/>
    </location>
</feature>
<keyword evidence="3" id="KW-1185">Reference proteome</keyword>
<protein>
    <recommendedName>
        <fullName evidence="4">CsbD-like domain-containing protein</fullName>
    </recommendedName>
</protein>
<evidence type="ECO:0000256" key="1">
    <source>
        <dbReference type="SAM" id="MobiDB-lite"/>
    </source>
</evidence>
<dbReference type="KEGG" id="ccac:CcaHIS019_0705100"/>
<dbReference type="PANTHER" id="PTHR40460">
    <property type="entry name" value="CHROMOSOME 1, WHOLE GENOME SHOTGUN SEQUENCE"/>
    <property type="match status" value="1"/>
</dbReference>
<feature type="compositionally biased region" description="Basic and acidic residues" evidence="1">
    <location>
        <begin position="98"/>
        <end position="108"/>
    </location>
</feature>
<dbReference type="AlphaFoldDB" id="A0AA48LAI5"/>
<proteinExistence type="predicted"/>
<dbReference type="Proteomes" id="UP001233271">
    <property type="component" value="Chromosome 7b"/>
</dbReference>
<accession>A0AA48LAI5</accession>
<dbReference type="EMBL" id="AP028219">
    <property type="protein sequence ID" value="BEI94929.1"/>
    <property type="molecule type" value="Genomic_DNA"/>
</dbReference>
<evidence type="ECO:0000313" key="3">
    <source>
        <dbReference type="Proteomes" id="UP001233271"/>
    </source>
</evidence>
<name>A0AA48LAI5_9TREE</name>
<dbReference type="GeneID" id="85498799"/>
<dbReference type="PANTHER" id="PTHR40460:SF1">
    <property type="entry name" value="CSBD-LIKE DOMAIN-CONTAINING PROTEIN"/>
    <property type="match status" value="1"/>
</dbReference>
<organism evidence="2 3">
    <name type="scientific">Cutaneotrichosporon cavernicola</name>
    <dbReference type="NCBI Taxonomy" id="279322"/>
    <lineage>
        <taxon>Eukaryota</taxon>
        <taxon>Fungi</taxon>
        <taxon>Dikarya</taxon>
        <taxon>Basidiomycota</taxon>
        <taxon>Agaricomycotina</taxon>
        <taxon>Tremellomycetes</taxon>
        <taxon>Trichosporonales</taxon>
        <taxon>Trichosporonaceae</taxon>
        <taxon>Cutaneotrichosporon</taxon>
    </lineage>
</organism>
<sequence length="156" mass="16812">MFYPRTHSDEFSGSSARGAKWRGKGHGTLYAIKSNHPSVPRSHLLTHSSSHFHLTPHYLNHNGRTFQDVWTAIGGAIESVTGSTEPSSWTTAGKQQHAKGETEVKAAEAEAYAEGMGDRVQGKVDSVVGAATGDKAQQMQGNAQHDKGKLNMQLNS</sequence>
<gene>
    <name evidence="2" type="ORF">CcaverHIS019_0705100</name>
</gene>
<reference evidence="2" key="1">
    <citation type="journal article" date="2023" name="BMC Genomics">
        <title>Chromosome-level genome assemblies of Cutaneotrichosporon spp. (Trichosporonales, Basidiomycota) reveal imbalanced evolution between nucleotide sequences and chromosome synteny.</title>
        <authorList>
            <person name="Kobayashi Y."/>
            <person name="Kayamori A."/>
            <person name="Aoki K."/>
            <person name="Shiwa Y."/>
            <person name="Matsutani M."/>
            <person name="Fujita N."/>
            <person name="Sugita T."/>
            <person name="Iwasaki W."/>
            <person name="Tanaka N."/>
            <person name="Takashima M."/>
        </authorList>
    </citation>
    <scope>NUCLEOTIDE SEQUENCE</scope>
    <source>
        <strain evidence="2">HIS019</strain>
    </source>
</reference>
<feature type="region of interest" description="Disordered" evidence="1">
    <location>
        <begin position="1"/>
        <end position="21"/>
    </location>
</feature>
<feature type="compositionally biased region" description="Polar residues" evidence="1">
    <location>
        <begin position="80"/>
        <end position="94"/>
    </location>
</feature>
<dbReference type="RefSeq" id="XP_060460194.1">
    <property type="nucleotide sequence ID" value="XM_060603951.1"/>
</dbReference>
<evidence type="ECO:0008006" key="4">
    <source>
        <dbReference type="Google" id="ProtNLM"/>
    </source>
</evidence>
<evidence type="ECO:0000313" key="2">
    <source>
        <dbReference type="EMBL" id="BEI94929.1"/>
    </source>
</evidence>